<dbReference type="Proteomes" id="UP000231791">
    <property type="component" value="Chromosome"/>
</dbReference>
<keyword evidence="2" id="KW-0378">Hydrolase</keyword>
<dbReference type="PANTHER" id="PTHR11487">
    <property type="entry name" value="THIOESTERASE"/>
    <property type="match status" value="1"/>
</dbReference>
<evidence type="ECO:0000313" key="4">
    <source>
        <dbReference type="EMBL" id="ATZ22469.1"/>
    </source>
</evidence>
<dbReference type="GO" id="GO:0008610">
    <property type="term" value="P:lipid biosynthetic process"/>
    <property type="evidence" value="ECO:0007669"/>
    <property type="project" value="TreeGrafter"/>
</dbReference>
<dbReference type="GO" id="GO:0016787">
    <property type="term" value="F:hydrolase activity"/>
    <property type="evidence" value="ECO:0007669"/>
    <property type="project" value="UniProtKB-KW"/>
</dbReference>
<dbReference type="InterPro" id="IPR001031">
    <property type="entry name" value="Thioesterase"/>
</dbReference>
<dbReference type="InterPro" id="IPR020802">
    <property type="entry name" value="TesA-like"/>
</dbReference>
<comment type="similarity">
    <text evidence="1">Belongs to the thioesterase family.</text>
</comment>
<accession>A0A2K8P6U8</accession>
<dbReference type="GeneID" id="49381710"/>
<dbReference type="RefSeq" id="WP_030237077.1">
    <property type="nucleotide sequence ID" value="NZ_CP024985.1"/>
</dbReference>
<evidence type="ECO:0000256" key="2">
    <source>
        <dbReference type="ARBA" id="ARBA00022801"/>
    </source>
</evidence>
<proteinExistence type="inferred from homology"/>
<protein>
    <submittedName>
        <fullName evidence="4">Linear gramicidin dehydrogenase LgrE</fullName>
        <ecNumber evidence="4">1.1.-.-</ecNumber>
    </submittedName>
</protein>
<name>A0A2K8P6U8_STRLA</name>
<dbReference type="EMBL" id="CP024985">
    <property type="protein sequence ID" value="ATZ22469.1"/>
    <property type="molecule type" value="Genomic_DNA"/>
</dbReference>
<feature type="domain" description="Thioesterase TesA-like" evidence="3">
    <location>
        <begin position="31"/>
        <end position="253"/>
    </location>
</feature>
<dbReference type="PANTHER" id="PTHR11487:SF0">
    <property type="entry name" value="S-ACYL FATTY ACID SYNTHASE THIOESTERASE, MEDIUM CHAIN"/>
    <property type="match status" value="1"/>
</dbReference>
<dbReference type="InterPro" id="IPR012223">
    <property type="entry name" value="TEII"/>
</dbReference>
<evidence type="ECO:0000256" key="1">
    <source>
        <dbReference type="ARBA" id="ARBA00007169"/>
    </source>
</evidence>
<evidence type="ECO:0000313" key="5">
    <source>
        <dbReference type="Proteomes" id="UP000231791"/>
    </source>
</evidence>
<keyword evidence="5" id="KW-1185">Reference proteome</keyword>
<dbReference type="OrthoDB" id="8480037at2"/>
<dbReference type="SMART" id="SM00824">
    <property type="entry name" value="PKS_TE"/>
    <property type="match status" value="1"/>
</dbReference>
<organism evidence="4 5">
    <name type="scientific">Streptomyces lavendulae subsp. lavendulae</name>
    <dbReference type="NCBI Taxonomy" id="58340"/>
    <lineage>
        <taxon>Bacteria</taxon>
        <taxon>Bacillati</taxon>
        <taxon>Actinomycetota</taxon>
        <taxon>Actinomycetes</taxon>
        <taxon>Kitasatosporales</taxon>
        <taxon>Streptomycetaceae</taxon>
        <taxon>Streptomyces</taxon>
    </lineage>
</organism>
<dbReference type="EC" id="1.1.-.-" evidence="4"/>
<gene>
    <name evidence="4" type="primary">lgrE2</name>
    <name evidence="4" type="ORF">SLAV_02730</name>
</gene>
<dbReference type="Gene3D" id="3.40.50.1820">
    <property type="entry name" value="alpha/beta hydrolase"/>
    <property type="match status" value="1"/>
</dbReference>
<evidence type="ECO:0000259" key="3">
    <source>
        <dbReference type="SMART" id="SM00824"/>
    </source>
</evidence>
<dbReference type="SUPFAM" id="SSF53474">
    <property type="entry name" value="alpha/beta-Hydrolases"/>
    <property type="match status" value="1"/>
</dbReference>
<dbReference type="GO" id="GO:0016491">
    <property type="term" value="F:oxidoreductase activity"/>
    <property type="evidence" value="ECO:0007669"/>
    <property type="project" value="UniProtKB-KW"/>
</dbReference>
<dbReference type="KEGG" id="slx:SLAV_02730"/>
<dbReference type="Pfam" id="PF00975">
    <property type="entry name" value="Thioesterase"/>
    <property type="match status" value="1"/>
</dbReference>
<sequence>MSTPTPAPVSTDNGLWTRRFQPRPDAAVRLVCLPHAGGSASFYLPMARTMPDFADVLCVQYPGRQDRRAEPLIDSVPELADRVFTALLPWADRPLAFFGHSMGASVAYEVARRFEREKGIVAAALFASGRRAPSAPRHETVHLRDERGLIEEVKSLSGTDTQLLGDEEVLRMILPAIRADYRAAETYAPEPGEPLHCPLVAMIGSEDPKVTPQEAAAWAAHTEGPFTLKVFSRGHFYLVRDQAEVIRTMTDHLRTPVTP</sequence>
<dbReference type="InterPro" id="IPR029058">
    <property type="entry name" value="AB_hydrolase_fold"/>
</dbReference>
<dbReference type="AlphaFoldDB" id="A0A2K8P6U8"/>
<keyword evidence="4" id="KW-0560">Oxidoreductase</keyword>
<reference evidence="4 5" key="1">
    <citation type="submission" date="2017-11" db="EMBL/GenBank/DDBJ databases">
        <title>Complete genome sequence of Streptomyces lavendulae subsp. lavendulae CCM 3239 (formerly 'Streptomyces aureofaciens CCM 3239'), the producer of the angucycline-type antibiotic auricin.</title>
        <authorList>
            <person name="Busche T."/>
            <person name="Novakova R."/>
            <person name="Al'Dilaimi A."/>
            <person name="Homerova D."/>
            <person name="Feckova L."/>
            <person name="Rezuchova B."/>
            <person name="Mingyar E."/>
            <person name="Csolleiova D."/>
            <person name="Bekeova C."/>
            <person name="Winkler A."/>
            <person name="Sevcikova B."/>
            <person name="Kalinowski J."/>
            <person name="Kormanec J."/>
            <person name="Ruckert C."/>
        </authorList>
    </citation>
    <scope>NUCLEOTIDE SEQUENCE [LARGE SCALE GENOMIC DNA]</scope>
    <source>
        <strain evidence="4 5">CCM 3239</strain>
    </source>
</reference>